<dbReference type="SUPFAM" id="SSF49464">
    <property type="entry name" value="Carboxypeptidase regulatory domain-like"/>
    <property type="match status" value="1"/>
</dbReference>
<dbReference type="InterPro" id="IPR039426">
    <property type="entry name" value="TonB-dep_rcpt-like"/>
</dbReference>
<dbReference type="GO" id="GO:0015344">
    <property type="term" value="F:siderophore uptake transmembrane transporter activity"/>
    <property type="evidence" value="ECO:0007669"/>
    <property type="project" value="TreeGrafter"/>
</dbReference>
<dbReference type="GO" id="GO:0009279">
    <property type="term" value="C:cell outer membrane"/>
    <property type="evidence" value="ECO:0007669"/>
    <property type="project" value="UniProtKB-SubCell"/>
</dbReference>
<proteinExistence type="inferred from homology"/>
<evidence type="ECO:0000256" key="2">
    <source>
        <dbReference type="ARBA" id="ARBA00022448"/>
    </source>
</evidence>
<evidence type="ECO:0000313" key="15">
    <source>
        <dbReference type="EMBL" id="PZX61548.1"/>
    </source>
</evidence>
<feature type="signal peptide" evidence="12">
    <location>
        <begin position="1"/>
        <end position="20"/>
    </location>
</feature>
<gene>
    <name evidence="15" type="ORF">LX80_02278</name>
</gene>
<dbReference type="EMBL" id="QKZV01000007">
    <property type="protein sequence ID" value="PZX61548.1"/>
    <property type="molecule type" value="Genomic_DNA"/>
</dbReference>
<dbReference type="Gene3D" id="2.170.130.10">
    <property type="entry name" value="TonB-dependent receptor, plug domain"/>
    <property type="match status" value="1"/>
</dbReference>
<dbReference type="Gene3D" id="2.60.40.1120">
    <property type="entry name" value="Carboxypeptidase-like, regulatory domain"/>
    <property type="match status" value="1"/>
</dbReference>
<dbReference type="RefSeq" id="WP_111296540.1">
    <property type="nucleotide sequence ID" value="NZ_QKZV01000007.1"/>
</dbReference>
<dbReference type="AlphaFoldDB" id="A0A2W7RL56"/>
<reference evidence="15 16" key="1">
    <citation type="submission" date="2018-06" db="EMBL/GenBank/DDBJ databases">
        <title>Genomic Encyclopedia of Archaeal and Bacterial Type Strains, Phase II (KMG-II): from individual species to whole genera.</title>
        <authorList>
            <person name="Goeker M."/>
        </authorList>
    </citation>
    <scope>NUCLEOTIDE SEQUENCE [LARGE SCALE GENOMIC DNA]</scope>
    <source>
        <strain evidence="15 16">DSM 23241</strain>
    </source>
</reference>
<comment type="subcellular location">
    <subcellularLocation>
        <location evidence="1 10">Cell outer membrane</location>
        <topology evidence="1 10">Multi-pass membrane protein</topology>
    </subcellularLocation>
</comment>
<evidence type="ECO:0000256" key="6">
    <source>
        <dbReference type="ARBA" id="ARBA00023077"/>
    </source>
</evidence>
<dbReference type="Proteomes" id="UP000249720">
    <property type="component" value="Unassembled WGS sequence"/>
</dbReference>
<keyword evidence="5 12" id="KW-0732">Signal</keyword>
<sequence>MRKLLSLAIVLLLGVSQIFAQTHLVKGRILDGDGKPVEGATVQVKKGTAVTAADAQGNFKIEAKPGDVLVFSAVNFATKEVKLGNETDLAVTLTRQSSQLDEVVVTAMGIKRSRNALPYAAQEVGGDEVSKTRNSNFVDGLSGKVAGLQITQPTALGASTNVVLRGIKSISQTNQALFVVDGVPFDNTSTATVGQRSGQGGYDYGSNAADLNPDDIESISVLKGAAASALYGSRAANGVILITTKKAKRGLGITVNAGVNVGSYDKSTFVKYQHEYGANYGSGPEINGAYPYGYGSPDGNFLYAPLPQFGQNTPQLIVPTTEDASYGAKFNPNLLVYQWDAFANYPGNPNYGKPTPWVAAKNDPSTFFVNPVSYNTSVFIDGGGENGTFKLGYLRTSDNGILPNSNITKNMLNFGATHNLSKDLTVGGTINYSEISGLGRYGTGYESNNVMTNFRQWWEMNVDIKQQKQAYFNSGGQNVTWNMTDPINGNTKPIYWDNVYFVRYQNYENDSRQRIFGNAYINYTPSKSITLLGRVSMDTYNSLQEERDAIGSVNVPFYSRNNIFYKEMNYDFLATYNKDLSKNFNFKALLGANLRQDTYSSIFASTNGGLNLPNFYALSNSVNPINAPNEALLEKEVGGVFAGATLTYKDMLTLDGTVRRDQSSTLPAGNNAYTYPAISGSWAFYKLLDNAPWISFGKVRVNYAEVGNDAPYHSILNTYVINTPFAGNAMVTLPTTNNNPNLKPERTKSFETGLEMSFLKNRVGFDFTYFASKTFDLITQVNASGATGYLSQYVNFGSIQNNGIELSLNGTPIKTRNFSWDINVNWSKINNKVLSLFNNQQNQVLASYQGGVSINATVGQPFGTIQGNDFIYTNGQRTVGSDGYYLMDTKTTDIIGNATPKWTGGINNSFRYKSFTLSFLIDMRHGGNVFSLDTYYGLADGIYAETAGLNDLGNPSRNSLANGGGIILKGVTADGKTNTIRVDNSGQGYGLYGYVYNPARAFVYDASFVKLRELNISYSLPAKTIERMKPVKGIDIAIVGRNLWIISKNLPYADPEDGLGAGNAQGYQSGSYPAVRNIGFNVKFKF</sequence>
<keyword evidence="7 10" id="KW-0472">Membrane</keyword>
<name>A0A2W7RL56_9BACT</name>
<evidence type="ECO:0000256" key="5">
    <source>
        <dbReference type="ARBA" id="ARBA00022729"/>
    </source>
</evidence>
<keyword evidence="3 10" id="KW-1134">Transmembrane beta strand</keyword>
<dbReference type="InterPro" id="IPR023996">
    <property type="entry name" value="TonB-dep_OMP_SusC/RagA"/>
</dbReference>
<dbReference type="NCBIfam" id="TIGR04057">
    <property type="entry name" value="SusC_RagA_signa"/>
    <property type="match status" value="1"/>
</dbReference>
<dbReference type="GO" id="GO:0044718">
    <property type="term" value="P:siderophore transmembrane transport"/>
    <property type="evidence" value="ECO:0007669"/>
    <property type="project" value="TreeGrafter"/>
</dbReference>
<comment type="caution">
    <text evidence="15">The sequence shown here is derived from an EMBL/GenBank/DDBJ whole genome shotgun (WGS) entry which is preliminary data.</text>
</comment>
<keyword evidence="2 10" id="KW-0813">Transport</keyword>
<accession>A0A2W7RL56</accession>
<evidence type="ECO:0000256" key="1">
    <source>
        <dbReference type="ARBA" id="ARBA00004571"/>
    </source>
</evidence>
<dbReference type="NCBIfam" id="TIGR04056">
    <property type="entry name" value="OMP_RagA_SusC"/>
    <property type="match status" value="1"/>
</dbReference>
<feature type="chain" id="PRO_5016003192" evidence="12">
    <location>
        <begin position="21"/>
        <end position="1086"/>
    </location>
</feature>
<dbReference type="Pfam" id="PF00593">
    <property type="entry name" value="TonB_dep_Rec_b-barrel"/>
    <property type="match status" value="1"/>
</dbReference>
<comment type="similarity">
    <text evidence="10 11">Belongs to the TonB-dependent receptor family.</text>
</comment>
<evidence type="ECO:0000313" key="16">
    <source>
        <dbReference type="Proteomes" id="UP000249720"/>
    </source>
</evidence>
<keyword evidence="8" id="KW-0675">Receptor</keyword>
<dbReference type="PROSITE" id="PS52016">
    <property type="entry name" value="TONB_DEPENDENT_REC_3"/>
    <property type="match status" value="1"/>
</dbReference>
<evidence type="ECO:0000256" key="3">
    <source>
        <dbReference type="ARBA" id="ARBA00022452"/>
    </source>
</evidence>
<dbReference type="Pfam" id="PF13715">
    <property type="entry name" value="CarbopepD_reg_2"/>
    <property type="match status" value="1"/>
</dbReference>
<keyword evidence="16" id="KW-1185">Reference proteome</keyword>
<feature type="domain" description="TonB-dependent receptor-like beta-barrel" evidence="13">
    <location>
        <begin position="473"/>
        <end position="945"/>
    </location>
</feature>
<keyword evidence="6 11" id="KW-0798">TonB box</keyword>
<evidence type="ECO:0000256" key="9">
    <source>
        <dbReference type="ARBA" id="ARBA00023237"/>
    </source>
</evidence>
<organism evidence="15 16">
    <name type="scientific">Hydrotalea sandarakina</name>
    <dbReference type="NCBI Taxonomy" id="1004304"/>
    <lineage>
        <taxon>Bacteria</taxon>
        <taxon>Pseudomonadati</taxon>
        <taxon>Bacteroidota</taxon>
        <taxon>Chitinophagia</taxon>
        <taxon>Chitinophagales</taxon>
        <taxon>Chitinophagaceae</taxon>
        <taxon>Hydrotalea</taxon>
    </lineage>
</organism>
<dbReference type="Pfam" id="PF07715">
    <property type="entry name" value="Plug"/>
    <property type="match status" value="1"/>
</dbReference>
<dbReference type="SUPFAM" id="SSF56935">
    <property type="entry name" value="Porins"/>
    <property type="match status" value="1"/>
</dbReference>
<evidence type="ECO:0000256" key="7">
    <source>
        <dbReference type="ARBA" id="ARBA00023136"/>
    </source>
</evidence>
<dbReference type="InterPro" id="IPR012910">
    <property type="entry name" value="Plug_dom"/>
</dbReference>
<protein>
    <submittedName>
        <fullName evidence="15">TonB-linked SusC/RagA family outer membrane protein</fullName>
    </submittedName>
</protein>
<dbReference type="PANTHER" id="PTHR30069:SF29">
    <property type="entry name" value="HEMOGLOBIN AND HEMOGLOBIN-HAPTOGLOBIN-BINDING PROTEIN 1-RELATED"/>
    <property type="match status" value="1"/>
</dbReference>
<keyword evidence="9 10" id="KW-0998">Cell outer membrane</keyword>
<evidence type="ECO:0000256" key="8">
    <source>
        <dbReference type="ARBA" id="ARBA00023170"/>
    </source>
</evidence>
<dbReference type="InterPro" id="IPR036942">
    <property type="entry name" value="Beta-barrel_TonB_sf"/>
</dbReference>
<dbReference type="InterPro" id="IPR000531">
    <property type="entry name" value="Beta-barrel_TonB"/>
</dbReference>
<evidence type="ECO:0000259" key="13">
    <source>
        <dbReference type="Pfam" id="PF00593"/>
    </source>
</evidence>
<evidence type="ECO:0000256" key="10">
    <source>
        <dbReference type="PROSITE-ProRule" id="PRU01360"/>
    </source>
</evidence>
<keyword evidence="4 10" id="KW-0812">Transmembrane</keyword>
<evidence type="ECO:0000256" key="12">
    <source>
        <dbReference type="SAM" id="SignalP"/>
    </source>
</evidence>
<dbReference type="PANTHER" id="PTHR30069">
    <property type="entry name" value="TONB-DEPENDENT OUTER MEMBRANE RECEPTOR"/>
    <property type="match status" value="1"/>
</dbReference>
<dbReference type="OrthoDB" id="9768177at2"/>
<dbReference type="InterPro" id="IPR037066">
    <property type="entry name" value="Plug_dom_sf"/>
</dbReference>
<dbReference type="InterPro" id="IPR008969">
    <property type="entry name" value="CarboxyPept-like_regulatory"/>
</dbReference>
<evidence type="ECO:0000256" key="11">
    <source>
        <dbReference type="RuleBase" id="RU003357"/>
    </source>
</evidence>
<feature type="domain" description="TonB-dependent receptor plug" evidence="14">
    <location>
        <begin position="116"/>
        <end position="239"/>
    </location>
</feature>
<evidence type="ECO:0000256" key="4">
    <source>
        <dbReference type="ARBA" id="ARBA00022692"/>
    </source>
</evidence>
<evidence type="ECO:0000259" key="14">
    <source>
        <dbReference type="Pfam" id="PF07715"/>
    </source>
</evidence>
<dbReference type="InterPro" id="IPR023997">
    <property type="entry name" value="TonB-dep_OMP_SusC/RagA_CS"/>
</dbReference>
<dbReference type="Gene3D" id="2.40.170.20">
    <property type="entry name" value="TonB-dependent receptor, beta-barrel domain"/>
    <property type="match status" value="1"/>
</dbReference>